<comment type="caution">
    <text evidence="1">The sequence shown here is derived from an EMBL/GenBank/DDBJ whole genome shotgun (WGS) entry which is preliminary data.</text>
</comment>
<dbReference type="OrthoDB" id="5405561at2759"/>
<accession>A0A813Y955</accession>
<dbReference type="Gene3D" id="3.40.50.720">
    <property type="entry name" value="NAD(P)-binding Rossmann-like Domain"/>
    <property type="match status" value="1"/>
</dbReference>
<dbReference type="InterPro" id="IPR015955">
    <property type="entry name" value="Lactate_DH/Glyco_Ohase_4_C"/>
</dbReference>
<dbReference type="GO" id="GO:0004459">
    <property type="term" value="F:L-lactate dehydrogenase (NAD+) activity"/>
    <property type="evidence" value="ECO:0007669"/>
    <property type="project" value="TreeGrafter"/>
</dbReference>
<gene>
    <name evidence="1" type="ORF">QVE165_LOCUS8408</name>
</gene>
<dbReference type="SUPFAM" id="SSF56327">
    <property type="entry name" value="LDH C-terminal domain-like"/>
    <property type="match status" value="1"/>
</dbReference>
<dbReference type="AlphaFoldDB" id="A0A813Y955"/>
<dbReference type="GO" id="GO:0006089">
    <property type="term" value="P:lactate metabolic process"/>
    <property type="evidence" value="ECO:0007669"/>
    <property type="project" value="TreeGrafter"/>
</dbReference>
<sequence length="455" mass="52029">MTIESKSKQTLSISKQLVSYQIKPQAKVTILGTDRTAFICAVTLALKQNTSEIVIVDQSYNQQMKICFEDLACAFQLCRISRSVKLIYTSDISHASRSDVIIITGAQKTNNPLLSLKQKAKEFIDASHGNPSIIVRLLMINPNAVFLIVRSSIDYSWRTQKKNDCLFLCLGVSPYDYNSLVVKSLAGKYCHAGQICGLGLNDYNHRLRYIISELLNISTKYITGFTLETTNTLIQPYWSSITINGQCIISNETINLKTYKSSTDALAISKAKKIVTQNFIKKNNMSRSSSRSTSNRIREWLHVNDRLQSIRKSRRKIPHISNNALNIIESKRNLFPTIQDKLVKDLNGWHCLQILYNHPCEYTLGMNLSQITRAIMSNSQEIFILSTYIQSINEMEMKNMNLFTSMPVLIGRYGIHSILNFKSHIELYKNMQKILERNRIFRDMINHAVTKKTMI</sequence>
<organism evidence="1 2">
    <name type="scientific">Adineta steineri</name>
    <dbReference type="NCBI Taxonomy" id="433720"/>
    <lineage>
        <taxon>Eukaryota</taxon>
        <taxon>Metazoa</taxon>
        <taxon>Spiralia</taxon>
        <taxon>Gnathifera</taxon>
        <taxon>Rotifera</taxon>
        <taxon>Eurotatoria</taxon>
        <taxon>Bdelloidea</taxon>
        <taxon>Adinetida</taxon>
        <taxon>Adinetidae</taxon>
        <taxon>Adineta</taxon>
    </lineage>
</organism>
<dbReference type="InterPro" id="IPR036291">
    <property type="entry name" value="NAD(P)-bd_dom_sf"/>
</dbReference>
<dbReference type="Proteomes" id="UP000663832">
    <property type="component" value="Unassembled WGS sequence"/>
</dbReference>
<protein>
    <submittedName>
        <fullName evidence="1">Uncharacterized protein</fullName>
    </submittedName>
</protein>
<dbReference type="Gene3D" id="3.90.110.10">
    <property type="entry name" value="Lactate dehydrogenase/glycoside hydrolase, family 4, C-terminal"/>
    <property type="match status" value="1"/>
</dbReference>
<evidence type="ECO:0000313" key="2">
    <source>
        <dbReference type="Proteomes" id="UP000663832"/>
    </source>
</evidence>
<dbReference type="PANTHER" id="PTHR43128:SF16">
    <property type="entry name" value="L-LACTATE DEHYDROGENASE"/>
    <property type="match status" value="1"/>
</dbReference>
<evidence type="ECO:0000313" key="1">
    <source>
        <dbReference type="EMBL" id="CAF0880874.1"/>
    </source>
</evidence>
<reference evidence="1" key="1">
    <citation type="submission" date="2021-02" db="EMBL/GenBank/DDBJ databases">
        <authorList>
            <person name="Nowell W R."/>
        </authorList>
    </citation>
    <scope>NUCLEOTIDE SEQUENCE</scope>
</reference>
<proteinExistence type="predicted"/>
<keyword evidence="2" id="KW-1185">Reference proteome</keyword>
<name>A0A813Y955_9BILA</name>
<dbReference type="SUPFAM" id="SSF51735">
    <property type="entry name" value="NAD(P)-binding Rossmann-fold domains"/>
    <property type="match status" value="1"/>
</dbReference>
<dbReference type="PANTHER" id="PTHR43128">
    <property type="entry name" value="L-2-HYDROXYCARBOXYLATE DEHYDROGENASE (NAD(P)(+))"/>
    <property type="match status" value="1"/>
</dbReference>
<dbReference type="EMBL" id="CAJNOM010000037">
    <property type="protein sequence ID" value="CAF0880874.1"/>
    <property type="molecule type" value="Genomic_DNA"/>
</dbReference>